<accession>A0A1E8GKL7</accession>
<dbReference type="PROSITE" id="PS00687">
    <property type="entry name" value="ALDEHYDE_DEHYDR_GLU"/>
    <property type="match status" value="1"/>
</dbReference>
<protein>
    <recommendedName>
        <fullName evidence="4">Aldehyde dehydrogenase</fullName>
    </recommendedName>
</protein>
<sequence length="450" mass="50742">MGKYQNLVDEQRKFFLSNQTKSYDYRIEQLNKLEEAIKRYSSSIDEALMKDLNKPQAEVEIFETGFALNYLSYVRENLKDWMTLNVMDSSNIFPNSTSTIYSEPYGVMLIIAPYNYPIMLTMLPLIDAIMTGNTAIVKPSELAPETSKVIDNLISETFEKKYIALVEGGQEETTELLSEKLDYIFFTGSPRVAKIIMSEASKNLTPITLELGGKSPAIVIKDTNINEAAKKILWSKLINSGQTCVATDYILIDAEIKKEFIKELEKEIINFYGNDPISSSDYCKIVNKKSFDRLKDLLDNSNGNIVFGGEFNEKELKISPTIVENVDWSDSLMSQELFGPIIPIIDFNGNMLEEHVIKPLNVNEKPLALYLYTKDKEVQKKVISQVSFGGGVINGAIAHALNLEMPFAGVGNSGLGQYHGKFSFDEFTHKKSVLNLPTDTSFEPFYPPYK</sequence>
<feature type="active site" evidence="5">
    <location>
        <position position="244"/>
    </location>
</feature>
<dbReference type="OrthoDB" id="9762913at2"/>
<comment type="caution">
    <text evidence="9">The sequence shown here is derived from an EMBL/GenBank/DDBJ whole genome shotgun (WGS) entry which is preliminary data.</text>
</comment>
<dbReference type="PANTHER" id="PTHR43570">
    <property type="entry name" value="ALDEHYDE DEHYDROGENASE"/>
    <property type="match status" value="1"/>
</dbReference>
<evidence type="ECO:0000313" key="10">
    <source>
        <dbReference type="Proteomes" id="UP000178622"/>
    </source>
</evidence>
<reference evidence="10" key="1">
    <citation type="submission" date="2016-09" db="EMBL/GenBank/DDBJ databases">
        <title>Draft genome sequence of a novel species of the family Streptococcaceae isolated from flowers.</title>
        <authorList>
            <person name="Chuah L.-O."/>
            <person name="Yap K.-P."/>
            <person name="Thong K.L."/>
            <person name="Liong M.T."/>
            <person name="Ahmad R."/>
            <person name="Rusul G."/>
        </authorList>
    </citation>
    <scope>NUCLEOTIDE SEQUENCE [LARGE SCALE GENOMIC DNA]</scope>
    <source>
        <strain evidence="10">DF1</strain>
    </source>
</reference>
<evidence type="ECO:0000256" key="7">
    <source>
        <dbReference type="RuleBase" id="RU003345"/>
    </source>
</evidence>
<evidence type="ECO:0000256" key="6">
    <source>
        <dbReference type="PROSITE-ProRule" id="PRU10007"/>
    </source>
</evidence>
<dbReference type="FunFam" id="3.40.309.10:FF:000003">
    <property type="entry name" value="Aldehyde dehydrogenase"/>
    <property type="match status" value="1"/>
</dbReference>
<evidence type="ECO:0000256" key="2">
    <source>
        <dbReference type="ARBA" id="ARBA00023002"/>
    </source>
</evidence>
<dbReference type="STRING" id="1859473.BG261_05225"/>
<proteinExistence type="inferred from homology"/>
<dbReference type="InterPro" id="IPR016162">
    <property type="entry name" value="Ald_DH_N"/>
</dbReference>
<evidence type="ECO:0000313" key="9">
    <source>
        <dbReference type="EMBL" id="OFI48791.1"/>
    </source>
</evidence>
<dbReference type="GO" id="GO:0004029">
    <property type="term" value="F:aldehyde dehydrogenase (NAD+) activity"/>
    <property type="evidence" value="ECO:0007669"/>
    <property type="project" value="TreeGrafter"/>
</dbReference>
<dbReference type="InterPro" id="IPR016163">
    <property type="entry name" value="Ald_DH_C"/>
</dbReference>
<dbReference type="Gene3D" id="3.40.309.10">
    <property type="entry name" value="Aldehyde Dehydrogenase, Chain A, domain 2"/>
    <property type="match status" value="1"/>
</dbReference>
<evidence type="ECO:0000256" key="5">
    <source>
        <dbReference type="PIRSR" id="PIRSR036492-1"/>
    </source>
</evidence>
<dbReference type="FunFam" id="3.40.605.10:FF:000004">
    <property type="entry name" value="Aldehyde dehydrogenase"/>
    <property type="match status" value="1"/>
</dbReference>
<dbReference type="GO" id="GO:0006081">
    <property type="term" value="P:aldehyde metabolic process"/>
    <property type="evidence" value="ECO:0007669"/>
    <property type="project" value="InterPro"/>
</dbReference>
<dbReference type="Proteomes" id="UP000178622">
    <property type="component" value="Unassembled WGS sequence"/>
</dbReference>
<dbReference type="Gene3D" id="3.40.605.10">
    <property type="entry name" value="Aldehyde Dehydrogenase, Chain A, domain 1"/>
    <property type="match status" value="1"/>
</dbReference>
<comment type="similarity">
    <text evidence="1 4 7">Belongs to the aldehyde dehydrogenase family.</text>
</comment>
<dbReference type="AlphaFoldDB" id="A0A1E8GKL7"/>
<dbReference type="InterPro" id="IPR016161">
    <property type="entry name" value="Ald_DH/histidinol_DH"/>
</dbReference>
<dbReference type="RefSeq" id="WP_070792724.1">
    <property type="nucleotide sequence ID" value="NZ_MKIR01000023.1"/>
</dbReference>
<dbReference type="PIRSF" id="PIRSF036492">
    <property type="entry name" value="ALDH"/>
    <property type="match status" value="1"/>
</dbReference>
<keyword evidence="3" id="KW-0520">NAD</keyword>
<dbReference type="SUPFAM" id="SSF53720">
    <property type="entry name" value="ALDH-like"/>
    <property type="match status" value="1"/>
</dbReference>
<evidence type="ECO:0000256" key="1">
    <source>
        <dbReference type="ARBA" id="ARBA00009986"/>
    </source>
</evidence>
<evidence type="ECO:0000256" key="3">
    <source>
        <dbReference type="ARBA" id="ARBA00023027"/>
    </source>
</evidence>
<keyword evidence="2 4" id="KW-0560">Oxidoreductase</keyword>
<dbReference type="PROSITE" id="PS00070">
    <property type="entry name" value="ALDEHYDE_DEHYDR_CYS"/>
    <property type="match status" value="1"/>
</dbReference>
<evidence type="ECO:0000256" key="4">
    <source>
        <dbReference type="PIRNR" id="PIRNR036492"/>
    </source>
</evidence>
<dbReference type="PANTHER" id="PTHR43570:SF16">
    <property type="entry name" value="ALDEHYDE DEHYDROGENASE TYPE III, ISOFORM Q"/>
    <property type="match status" value="1"/>
</dbReference>
<gene>
    <name evidence="9" type="ORF">BG261_05225</name>
</gene>
<name>A0A1E8GKL7_9LACT</name>
<feature type="domain" description="Aldehyde dehydrogenase" evidence="8">
    <location>
        <begin position="19"/>
        <end position="433"/>
    </location>
</feature>
<organism evidence="9 10">
    <name type="scientific">Floricoccus tropicus</name>
    <dbReference type="NCBI Taxonomy" id="1859473"/>
    <lineage>
        <taxon>Bacteria</taxon>
        <taxon>Bacillati</taxon>
        <taxon>Bacillota</taxon>
        <taxon>Bacilli</taxon>
        <taxon>Lactobacillales</taxon>
        <taxon>Streptococcaceae</taxon>
        <taxon>Floricoccus</taxon>
    </lineage>
</organism>
<dbReference type="Pfam" id="PF00171">
    <property type="entry name" value="Aldedh"/>
    <property type="match status" value="1"/>
</dbReference>
<dbReference type="EMBL" id="MKIR01000023">
    <property type="protein sequence ID" value="OFI48791.1"/>
    <property type="molecule type" value="Genomic_DNA"/>
</dbReference>
<dbReference type="InterPro" id="IPR029510">
    <property type="entry name" value="Ald_DH_CS_GLU"/>
</dbReference>
<dbReference type="InterPro" id="IPR016160">
    <property type="entry name" value="Ald_DH_CS_CYS"/>
</dbReference>
<feature type="active site" evidence="5 6">
    <location>
        <position position="210"/>
    </location>
</feature>
<dbReference type="GO" id="GO:0005737">
    <property type="term" value="C:cytoplasm"/>
    <property type="evidence" value="ECO:0007669"/>
    <property type="project" value="TreeGrafter"/>
</dbReference>
<dbReference type="InterPro" id="IPR015590">
    <property type="entry name" value="Aldehyde_DH_dom"/>
</dbReference>
<keyword evidence="10" id="KW-1185">Reference proteome</keyword>
<evidence type="ECO:0000259" key="8">
    <source>
        <dbReference type="Pfam" id="PF00171"/>
    </source>
</evidence>
<dbReference type="InterPro" id="IPR012394">
    <property type="entry name" value="Aldehyde_DH_NAD(P)"/>
</dbReference>